<comment type="similarity">
    <text evidence="2">Belongs to the ParB family.</text>
</comment>
<reference evidence="6" key="1">
    <citation type="submission" date="2020-08" db="EMBL/GenBank/DDBJ databases">
        <title>Genome public.</title>
        <authorList>
            <person name="Liu C."/>
            <person name="Sun Q."/>
        </authorList>
    </citation>
    <scope>NUCLEOTIDE SEQUENCE</scope>
    <source>
        <strain evidence="6">NSJ-64</strain>
    </source>
</reference>
<dbReference type="CDD" id="cd16393">
    <property type="entry name" value="SPO0J_N"/>
    <property type="match status" value="1"/>
</dbReference>
<evidence type="ECO:0000256" key="1">
    <source>
        <dbReference type="ARBA" id="ARBA00004453"/>
    </source>
</evidence>
<accession>A0A926ERE2</accession>
<comment type="caution">
    <text evidence="6">The sequence shown here is derived from an EMBL/GenBank/DDBJ whole genome shotgun (WGS) entry which is preliminary data.</text>
</comment>
<dbReference type="GO" id="GO:0007059">
    <property type="term" value="P:chromosome segregation"/>
    <property type="evidence" value="ECO:0007669"/>
    <property type="project" value="UniProtKB-KW"/>
</dbReference>
<sequence>MLKSQKTINKVVLLPISDISASPFQPRRHFDRNAMEELARSIEANGLLQPVTVRRGEEGKYELIAGERRLLACQMIKMDKIPAIIENYGDNQSAMFALIENLQRKDLNYFEEAQGIQTLMEQCAMTQQQIAKQLGKAQSTIANKLRLLAFQEDLREKIMDGGLTERHARALLRLEDKKTMEETIDYIVKQRLNVGETEKYIDNLLMSAHQPEKSKATRLFIVKDLRVFFNTISKAVSTMKLAGIEVNTTQIEDEEYINYTLRIPKKGSFKQPHTA</sequence>
<keyword evidence="3" id="KW-0159">Chromosome partition</keyword>
<proteinExistence type="inferred from homology"/>
<dbReference type="Pfam" id="PF17762">
    <property type="entry name" value="HTH_ParB"/>
    <property type="match status" value="1"/>
</dbReference>
<dbReference type="InterPro" id="IPR003115">
    <property type="entry name" value="ParB_N"/>
</dbReference>
<evidence type="ECO:0000313" key="6">
    <source>
        <dbReference type="EMBL" id="MBC8586326.1"/>
    </source>
</evidence>
<dbReference type="FunFam" id="1.10.10.2830:FF:000001">
    <property type="entry name" value="Chromosome partitioning protein ParB"/>
    <property type="match status" value="1"/>
</dbReference>
<dbReference type="GO" id="GO:0009295">
    <property type="term" value="C:nucleoid"/>
    <property type="evidence" value="ECO:0007669"/>
    <property type="project" value="UniProtKB-SubCell"/>
</dbReference>
<dbReference type="InterPro" id="IPR050336">
    <property type="entry name" value="Chromosome_partition/occlusion"/>
</dbReference>
<dbReference type="PANTHER" id="PTHR33375">
    <property type="entry name" value="CHROMOSOME-PARTITIONING PROTEIN PARB-RELATED"/>
    <property type="match status" value="1"/>
</dbReference>
<dbReference type="NCBIfam" id="TIGR00180">
    <property type="entry name" value="parB_part"/>
    <property type="match status" value="1"/>
</dbReference>
<dbReference type="FunFam" id="3.90.1530.30:FF:000001">
    <property type="entry name" value="Chromosome partitioning protein ParB"/>
    <property type="match status" value="1"/>
</dbReference>
<dbReference type="InterPro" id="IPR041468">
    <property type="entry name" value="HTH_ParB/Spo0J"/>
</dbReference>
<dbReference type="GO" id="GO:0005694">
    <property type="term" value="C:chromosome"/>
    <property type="evidence" value="ECO:0007669"/>
    <property type="project" value="TreeGrafter"/>
</dbReference>
<keyword evidence="4" id="KW-0238">DNA-binding</keyword>
<dbReference type="GO" id="GO:0003677">
    <property type="term" value="F:DNA binding"/>
    <property type="evidence" value="ECO:0007669"/>
    <property type="project" value="UniProtKB-KW"/>
</dbReference>
<dbReference type="Gene3D" id="1.10.10.2830">
    <property type="match status" value="1"/>
</dbReference>
<protein>
    <submittedName>
        <fullName evidence="6">ParB/RepB/Spo0J family partition protein</fullName>
    </submittedName>
</protein>
<dbReference type="AlphaFoldDB" id="A0A926ERE2"/>
<dbReference type="EMBL" id="JACRTD010000009">
    <property type="protein sequence ID" value="MBC8586326.1"/>
    <property type="molecule type" value="Genomic_DNA"/>
</dbReference>
<dbReference type="SUPFAM" id="SSF110849">
    <property type="entry name" value="ParB/Sulfiredoxin"/>
    <property type="match status" value="1"/>
</dbReference>
<gene>
    <name evidence="6" type="ORF">H8705_12115</name>
</gene>
<evidence type="ECO:0000313" key="7">
    <source>
        <dbReference type="Proteomes" id="UP000623678"/>
    </source>
</evidence>
<dbReference type="SMART" id="SM00470">
    <property type="entry name" value="ParB"/>
    <property type="match status" value="1"/>
</dbReference>
<name>A0A926ERE2_9FIRM</name>
<dbReference type="InterPro" id="IPR001387">
    <property type="entry name" value="Cro/C1-type_HTH"/>
</dbReference>
<organism evidence="6 7">
    <name type="scientific">Youxingia wuxianensis</name>
    <dbReference type="NCBI Taxonomy" id="2763678"/>
    <lineage>
        <taxon>Bacteria</taxon>
        <taxon>Bacillati</taxon>
        <taxon>Bacillota</taxon>
        <taxon>Clostridia</taxon>
        <taxon>Eubacteriales</taxon>
        <taxon>Oscillospiraceae</taxon>
        <taxon>Youxingia</taxon>
    </lineage>
</organism>
<keyword evidence="7" id="KW-1185">Reference proteome</keyword>
<dbReference type="SUPFAM" id="SSF109709">
    <property type="entry name" value="KorB DNA-binding domain-like"/>
    <property type="match status" value="1"/>
</dbReference>
<feature type="domain" description="HTH cro/C1-type" evidence="5">
    <location>
        <begin position="116"/>
        <end position="143"/>
    </location>
</feature>
<evidence type="ECO:0000259" key="5">
    <source>
        <dbReference type="PROSITE" id="PS50943"/>
    </source>
</evidence>
<dbReference type="Gene3D" id="3.90.1530.30">
    <property type="match status" value="1"/>
</dbReference>
<dbReference type="PANTHER" id="PTHR33375:SF1">
    <property type="entry name" value="CHROMOSOME-PARTITIONING PROTEIN PARB-RELATED"/>
    <property type="match status" value="1"/>
</dbReference>
<dbReference type="PROSITE" id="PS50943">
    <property type="entry name" value="HTH_CROC1"/>
    <property type="match status" value="1"/>
</dbReference>
<evidence type="ECO:0000256" key="2">
    <source>
        <dbReference type="ARBA" id="ARBA00006295"/>
    </source>
</evidence>
<dbReference type="Pfam" id="PF02195">
    <property type="entry name" value="ParB_N"/>
    <property type="match status" value="1"/>
</dbReference>
<dbReference type="InterPro" id="IPR036086">
    <property type="entry name" value="ParB/Sulfiredoxin_sf"/>
</dbReference>
<evidence type="ECO:0000256" key="4">
    <source>
        <dbReference type="ARBA" id="ARBA00023125"/>
    </source>
</evidence>
<dbReference type="InterPro" id="IPR004437">
    <property type="entry name" value="ParB/RepB/Spo0J"/>
</dbReference>
<evidence type="ECO:0000256" key="3">
    <source>
        <dbReference type="ARBA" id="ARBA00022829"/>
    </source>
</evidence>
<comment type="subcellular location">
    <subcellularLocation>
        <location evidence="1">Cytoplasm</location>
        <location evidence="1">Nucleoid</location>
    </subcellularLocation>
</comment>
<dbReference type="Proteomes" id="UP000623678">
    <property type="component" value="Unassembled WGS sequence"/>
</dbReference>